<feature type="transmembrane region" description="Helical" evidence="7">
    <location>
        <begin position="488"/>
        <end position="515"/>
    </location>
</feature>
<protein>
    <recommendedName>
        <fullName evidence="13">DUF221-domain-containing protein</fullName>
    </recommendedName>
</protein>
<evidence type="ECO:0000256" key="6">
    <source>
        <dbReference type="ARBA" id="ARBA00023136"/>
    </source>
</evidence>
<dbReference type="GeneID" id="75910345"/>
<dbReference type="PANTHER" id="PTHR13018:SF139">
    <property type="entry name" value="PHOSPHATE METABOLISM PROTEIN 7"/>
    <property type="match status" value="1"/>
</dbReference>
<evidence type="ECO:0000256" key="5">
    <source>
        <dbReference type="ARBA" id="ARBA00022989"/>
    </source>
</evidence>
<accession>A0AAD5HHF5</accession>
<evidence type="ECO:0000256" key="7">
    <source>
        <dbReference type="SAM" id="Phobius"/>
    </source>
</evidence>
<evidence type="ECO:0000256" key="3">
    <source>
        <dbReference type="ARBA" id="ARBA00022448"/>
    </source>
</evidence>
<feature type="transmembrane region" description="Helical" evidence="7">
    <location>
        <begin position="15"/>
        <end position="39"/>
    </location>
</feature>
<comment type="caution">
    <text evidence="11">The sequence shown here is derived from an EMBL/GenBank/DDBJ whole genome shotgun (WGS) entry which is preliminary data.</text>
</comment>
<name>A0AAD5HHF5_UMBRA</name>
<evidence type="ECO:0000313" key="11">
    <source>
        <dbReference type="EMBL" id="KAI8584612.1"/>
    </source>
</evidence>
<feature type="domain" description="CSC1/OSCA1-like N-terminal transmembrane" evidence="9">
    <location>
        <begin position="17"/>
        <end position="164"/>
    </location>
</feature>
<evidence type="ECO:0000259" key="8">
    <source>
        <dbReference type="Pfam" id="PF02714"/>
    </source>
</evidence>
<evidence type="ECO:0008006" key="13">
    <source>
        <dbReference type="Google" id="ProtNLM"/>
    </source>
</evidence>
<dbReference type="InterPro" id="IPR032880">
    <property type="entry name" value="CSC1/OSCA1-like_N"/>
</dbReference>
<dbReference type="RefSeq" id="XP_051449616.1">
    <property type="nucleotide sequence ID" value="XM_051584995.1"/>
</dbReference>
<feature type="transmembrane region" description="Helical" evidence="7">
    <location>
        <begin position="141"/>
        <end position="161"/>
    </location>
</feature>
<comment type="similarity">
    <text evidence="2">Belongs to the CSC1 (TC 1.A.17) family.</text>
</comment>
<feature type="domain" description="CSC1/OSCA1-like 7TM region" evidence="8">
    <location>
        <begin position="440"/>
        <end position="712"/>
    </location>
</feature>
<feature type="transmembrane region" description="Helical" evidence="7">
    <location>
        <begin position="536"/>
        <end position="561"/>
    </location>
</feature>
<evidence type="ECO:0000259" key="9">
    <source>
        <dbReference type="Pfam" id="PF13967"/>
    </source>
</evidence>
<organism evidence="11 12">
    <name type="scientific">Umbelopsis ramanniana AG</name>
    <dbReference type="NCBI Taxonomy" id="1314678"/>
    <lineage>
        <taxon>Eukaryota</taxon>
        <taxon>Fungi</taxon>
        <taxon>Fungi incertae sedis</taxon>
        <taxon>Mucoromycota</taxon>
        <taxon>Mucoromycotina</taxon>
        <taxon>Umbelopsidomycetes</taxon>
        <taxon>Umbelopsidales</taxon>
        <taxon>Umbelopsidaceae</taxon>
        <taxon>Umbelopsis</taxon>
    </lineage>
</organism>
<feature type="domain" description="CSC1/OSCA1-like cytosolic" evidence="10">
    <location>
        <begin position="185"/>
        <end position="428"/>
    </location>
</feature>
<keyword evidence="12" id="KW-1185">Reference proteome</keyword>
<feature type="transmembrane region" description="Helical" evidence="7">
    <location>
        <begin position="630"/>
        <end position="649"/>
    </location>
</feature>
<proteinExistence type="inferred from homology"/>
<feature type="transmembrane region" description="Helical" evidence="7">
    <location>
        <begin position="100"/>
        <end position="121"/>
    </location>
</feature>
<comment type="subcellular location">
    <subcellularLocation>
        <location evidence="1">Membrane</location>
        <topology evidence="1">Multi-pass membrane protein</topology>
    </subcellularLocation>
</comment>
<dbReference type="Proteomes" id="UP001206595">
    <property type="component" value="Unassembled WGS sequence"/>
</dbReference>
<evidence type="ECO:0000259" key="10">
    <source>
        <dbReference type="Pfam" id="PF14703"/>
    </source>
</evidence>
<feature type="transmembrane region" description="Helical" evidence="7">
    <location>
        <begin position="655"/>
        <end position="672"/>
    </location>
</feature>
<evidence type="ECO:0000256" key="1">
    <source>
        <dbReference type="ARBA" id="ARBA00004141"/>
    </source>
</evidence>
<dbReference type="Pfam" id="PF02714">
    <property type="entry name" value="RSN1_7TM"/>
    <property type="match status" value="1"/>
</dbReference>
<dbReference type="AlphaFoldDB" id="A0AAD5HHF5"/>
<evidence type="ECO:0000256" key="4">
    <source>
        <dbReference type="ARBA" id="ARBA00022692"/>
    </source>
</evidence>
<dbReference type="GO" id="GO:0005227">
    <property type="term" value="F:calcium-activated cation channel activity"/>
    <property type="evidence" value="ECO:0007669"/>
    <property type="project" value="InterPro"/>
</dbReference>
<dbReference type="Pfam" id="PF14703">
    <property type="entry name" value="PHM7_cyt"/>
    <property type="match status" value="1"/>
</dbReference>
<feature type="transmembrane region" description="Helical" evidence="7">
    <location>
        <begin position="719"/>
        <end position="738"/>
    </location>
</feature>
<feature type="transmembrane region" description="Helical" evidence="7">
    <location>
        <begin position="581"/>
        <end position="609"/>
    </location>
</feature>
<feature type="transmembrane region" description="Helical" evidence="7">
    <location>
        <begin position="693"/>
        <end position="713"/>
    </location>
</feature>
<dbReference type="InterPro" id="IPR045122">
    <property type="entry name" value="Csc1-like"/>
</dbReference>
<dbReference type="InterPro" id="IPR027815">
    <property type="entry name" value="CSC1/OSCA1-like_cyt"/>
</dbReference>
<dbReference type="InterPro" id="IPR003864">
    <property type="entry name" value="CSC1/OSCA1-like_7TM"/>
</dbReference>
<dbReference type="GO" id="GO:0005886">
    <property type="term" value="C:plasma membrane"/>
    <property type="evidence" value="ECO:0007669"/>
    <property type="project" value="TreeGrafter"/>
</dbReference>
<keyword evidence="3" id="KW-0813">Transport</keyword>
<sequence>MTSTPQDQRSADSSVSAFSSAIVFNVVTTAASFAAFAILRPRQPRFYAPKTFFTDEAYRAESLPPGLVSWLKPLFQLSDEELRRQCGLDHYLFVRFIRMCLYLFLAFGFLSLVIICPLNALDQRSLPGLNVLTFGNILDTGRLWGHLVLTVLYSVIVLYVLRREALEFLDLRMEYLQEHAKNTHARTILVRDIPQHMRSEKLLSEWYSIYPGGVEKVSLTRQPSTLPKLIAYRNKILRRLERLECNYLYTIDTDRVTIQQIIKQRSFKEPQDVESNLAPEMSQESPEKEHTLALSPASTFHDELTKRPSFISHATIPLESEVLSSGIDYPPSLAKNVKRPTMVSIGSWNPLHRVDAINTLRELYVDLNHDIEAIQQSVLSEDPAGSSAFITFNTQAGAQIAVQTLTAHTPMRLQERTGNVASNDVVWKSLEINVKERMVRSLAGNAFSVALNIFWCIIVAFITSIATLSNLEKLLPFLSPVINLSSTIHGIIEGLIPSVAISTLMSLLPVILSYLAMFEGIPLMSEIERYVQSKYFMFLMINVLLVVTIAGTVFTSIAQIIQSPTSIINLLATSLPTVSTFFVNYLILQAFMGAAIELVQLSNLAVRILALRYFTRTPRAIFTRCHPRSLRYGTAFPQLTLVFSIGMVFATIAPMVITFAVLYYAIFYFVYLHQIHQYYAINHQTAGLFYWKAMHHVFVGLIIQQLTVAGLFLLRSSLVAGFICLFILLITLFIKWHIQQAYDPLVYNLPMSKIGVNVKSAYTRCEFLDAHDTEAAMGRVKRSEGPAQHSYLHPSLIAPTPKVWLPETKSAHAEAAELQRMGIDAVVDRHVEAHEAARGTTLKHQTTDASVGFPETFGAGSGFLVNLMQSQ</sequence>
<reference evidence="11" key="1">
    <citation type="submission" date="2021-06" db="EMBL/GenBank/DDBJ databases">
        <authorList>
            <consortium name="DOE Joint Genome Institute"/>
            <person name="Mondo S.J."/>
            <person name="Amses K.R."/>
            <person name="Simmons D.R."/>
            <person name="Longcore J.E."/>
            <person name="Seto K."/>
            <person name="Alves G.H."/>
            <person name="Bonds A.E."/>
            <person name="Quandt C.A."/>
            <person name="Davis W.J."/>
            <person name="Chang Y."/>
            <person name="Letcher P.M."/>
            <person name="Powell M.J."/>
            <person name="Kuo A."/>
            <person name="Labutti K."/>
            <person name="Pangilinan J."/>
            <person name="Andreopoulos W."/>
            <person name="Tritt A."/>
            <person name="Riley R."/>
            <person name="Hundley H."/>
            <person name="Johnson J."/>
            <person name="Lipzen A."/>
            <person name="Barry K."/>
            <person name="Berbee M.L."/>
            <person name="Buchler N.E."/>
            <person name="Grigoriev I.V."/>
            <person name="Spatafora J.W."/>
            <person name="Stajich J.E."/>
            <person name="James T.Y."/>
        </authorList>
    </citation>
    <scope>NUCLEOTIDE SEQUENCE</scope>
    <source>
        <strain evidence="11">AG</strain>
    </source>
</reference>
<gene>
    <name evidence="11" type="ORF">K450DRAFT_217148</name>
</gene>
<dbReference type="EMBL" id="MU620892">
    <property type="protein sequence ID" value="KAI8584612.1"/>
    <property type="molecule type" value="Genomic_DNA"/>
</dbReference>
<feature type="transmembrane region" description="Helical" evidence="7">
    <location>
        <begin position="442"/>
        <end position="468"/>
    </location>
</feature>
<dbReference type="PANTHER" id="PTHR13018">
    <property type="entry name" value="PROBABLE MEMBRANE PROTEIN DUF221-RELATED"/>
    <property type="match status" value="1"/>
</dbReference>
<keyword evidence="5 7" id="KW-1133">Transmembrane helix</keyword>
<reference evidence="11" key="2">
    <citation type="journal article" date="2022" name="Proc. Natl. Acad. Sci. U.S.A.">
        <title>Diploid-dominant life cycles characterize the early evolution of Fungi.</title>
        <authorList>
            <person name="Amses K.R."/>
            <person name="Simmons D.R."/>
            <person name="Longcore J.E."/>
            <person name="Mondo S.J."/>
            <person name="Seto K."/>
            <person name="Jeronimo G.H."/>
            <person name="Bonds A.E."/>
            <person name="Quandt C.A."/>
            <person name="Davis W.J."/>
            <person name="Chang Y."/>
            <person name="Federici B.A."/>
            <person name="Kuo A."/>
            <person name="LaButti K."/>
            <person name="Pangilinan J."/>
            <person name="Andreopoulos W."/>
            <person name="Tritt A."/>
            <person name="Riley R."/>
            <person name="Hundley H."/>
            <person name="Johnson J."/>
            <person name="Lipzen A."/>
            <person name="Barry K."/>
            <person name="Lang B.F."/>
            <person name="Cuomo C.A."/>
            <person name="Buchler N.E."/>
            <person name="Grigoriev I.V."/>
            <person name="Spatafora J.W."/>
            <person name="Stajich J.E."/>
            <person name="James T.Y."/>
        </authorList>
    </citation>
    <scope>NUCLEOTIDE SEQUENCE</scope>
    <source>
        <strain evidence="11">AG</strain>
    </source>
</reference>
<evidence type="ECO:0000256" key="2">
    <source>
        <dbReference type="ARBA" id="ARBA00007779"/>
    </source>
</evidence>
<keyword evidence="6 7" id="KW-0472">Membrane</keyword>
<dbReference type="Pfam" id="PF13967">
    <property type="entry name" value="RSN1_TM"/>
    <property type="match status" value="1"/>
</dbReference>
<evidence type="ECO:0000313" key="12">
    <source>
        <dbReference type="Proteomes" id="UP001206595"/>
    </source>
</evidence>
<keyword evidence="4 7" id="KW-0812">Transmembrane</keyword>